<dbReference type="Proteomes" id="UP000225821">
    <property type="component" value="Segment"/>
</dbReference>
<proteinExistence type="inferred from homology"/>
<gene>
    <name evidence="3" type="ORF">pf16_111</name>
</gene>
<keyword evidence="1" id="KW-1160">Virus entry into host cell</keyword>
<accession>A0A1S5R3Z2</accession>
<keyword evidence="1" id="KW-1162">Viral penetration into host cytoplasm</keyword>
<evidence type="ECO:0000313" key="3">
    <source>
        <dbReference type="EMBL" id="AND75034.1"/>
    </source>
</evidence>
<dbReference type="OrthoDB" id="2332at10239"/>
<evidence type="ECO:0000313" key="4">
    <source>
        <dbReference type="Proteomes" id="UP000225821"/>
    </source>
</evidence>
<dbReference type="Pfam" id="PF07230">
    <property type="entry name" value="Portal_T4"/>
    <property type="match status" value="1"/>
</dbReference>
<keyword evidence="1" id="KW-0946">Virion</keyword>
<evidence type="ECO:0000256" key="1">
    <source>
        <dbReference type="HAMAP-Rule" id="MF_04114"/>
    </source>
</evidence>
<dbReference type="EMBL" id="KU873925">
    <property type="protein sequence ID" value="AND75034.1"/>
    <property type="molecule type" value="Genomic_DNA"/>
</dbReference>
<dbReference type="GO" id="GO:0019076">
    <property type="term" value="P:viral release from host cell"/>
    <property type="evidence" value="ECO:0007669"/>
    <property type="project" value="UniProtKB-UniRule"/>
</dbReference>
<protein>
    <recommendedName>
        <fullName evidence="1">Portal protein</fullName>
    </recommendedName>
    <alternativeName>
        <fullName evidence="1">gp20</fullName>
    </alternativeName>
</protein>
<keyword evidence="1" id="KW-1188">Viral release from host cell</keyword>
<dbReference type="GO" id="GO:0019072">
    <property type="term" value="P:viral genome packaging"/>
    <property type="evidence" value="ECO:0007669"/>
    <property type="project" value="UniProtKB-UniRule"/>
</dbReference>
<organism evidence="3 4">
    <name type="scientific">Pseudomonas phage pf16</name>
    <dbReference type="NCBI Taxonomy" id="1815630"/>
    <lineage>
        <taxon>Viruses</taxon>
        <taxon>Duplodnaviria</taxon>
        <taxon>Heunggongvirae</taxon>
        <taxon>Uroviricota</taxon>
        <taxon>Caudoviricetes</taxon>
        <taxon>Chakrabartyvirus</taxon>
        <taxon>Chakrabartyvirus pf16</taxon>
    </lineage>
</organism>
<feature type="region of interest" description="Disordered" evidence="2">
    <location>
        <begin position="487"/>
        <end position="512"/>
    </location>
</feature>
<keyword evidence="4" id="KW-1185">Reference proteome</keyword>
<keyword evidence="1" id="KW-0231">Viral genome packaging</keyword>
<dbReference type="GO" id="GO:0099000">
    <property type="term" value="P:symbiont genome ejection through host cell envelope, contractile tail mechanism"/>
    <property type="evidence" value="ECO:0007669"/>
    <property type="project" value="UniProtKB-UniRule"/>
</dbReference>
<sequence>MSMFDFLRSKKIADEVPERALNNQIAIDFTDGAVTVDNPVNSFVMNFDWAANSQSELLAKYREVANYNEVDYAIQDIINEMVSFGEDDDPIELDLTDVELSDAIKEKVMAAWVKIFDMLALKDTIHQRAYNFYVDGRLAYQKVVDSKNIKRGLLNVIELNPSFVTKIRNVQYNPDNRTIDSIEEHFLYDEKADERETSKGGSGINSNKQFRPALVLAKESVTYVTSGLIDPKTGYAISWLHKAIKPANQLRMMENALVIYRISRAPERRVFYIDVGNLPKSKAEQYLQNLKNSFRNRMSYDPESGNFKDQRHLTTMQEDFWLPRTTSGKGTEVSTLPGGTSLGEIDDILYFLKRLYKALNVPTSRLDQDSQLSFGNQDTQINRDELKFSKFVSKVRKRFNMMLRDLLRTELILTNIIKDTEWPAIEQNLKFVYAQDMYLEERKEFEMMRDRISLAEEMAPYIGRYYSNEYIRTKILRQTDEEIAENDKAIKAEKSVPQYQPPVDDDGNPIQN</sequence>
<dbReference type="GO" id="GO:0019028">
    <property type="term" value="C:viral capsid"/>
    <property type="evidence" value="ECO:0007669"/>
    <property type="project" value="UniProtKB-UniRule"/>
</dbReference>
<comment type="subunit">
    <text evidence="1">Homododecamer. Interacts with the large terminase subunit. Interacts with the major capsid protein. Interacts with the capsid vertex protein.</text>
</comment>
<dbReference type="HAMAP" id="MF_04114">
    <property type="entry name" value="PORTAL_T4"/>
    <property type="match status" value="1"/>
</dbReference>
<comment type="similarity">
    <text evidence="1">Belongs to the Tevenvirinae portal protein family.</text>
</comment>
<comment type="subcellular location">
    <subcellularLocation>
        <location evidence="1">Virion</location>
    </subcellularLocation>
    <text evidence="1">Located at a unique 5-fold vertex of the icosahedral capsid.</text>
</comment>
<comment type="function">
    <text evidence="1">Forms the portal vertex of the capsid. This portal plays critical roles in head assembly, genome packaging, neck/tail attachment, and genome ejection. The portal protein multimerizes as a single ring-shaped homododecamer arranged around a central channel. Binds to the terminase subunits to form the packaging machine.</text>
</comment>
<keyword evidence="1" id="KW-0118">Viral capsid assembly</keyword>
<feature type="compositionally biased region" description="Acidic residues" evidence="2">
    <location>
        <begin position="503"/>
        <end position="512"/>
    </location>
</feature>
<dbReference type="InterPro" id="IPR010823">
    <property type="entry name" value="Portal_Gp20"/>
</dbReference>
<evidence type="ECO:0000256" key="2">
    <source>
        <dbReference type="SAM" id="MobiDB-lite"/>
    </source>
</evidence>
<name>A0A1S5R3Z2_9CAUD</name>
<keyword evidence="1" id="KW-1242">Viral contractile tail ejection system</keyword>
<reference evidence="3 4" key="1">
    <citation type="submission" date="2016-03" db="EMBL/GenBank/DDBJ databases">
        <title>Characterisation of pf16 and phiPMW: Two novel phages infecting Pseudomonas putida PpG1.</title>
        <authorList>
            <person name="Magill D.J."/>
            <person name="Krylov V.N."/>
            <person name="Shaburova O.V."/>
            <person name="Allen C.C.R."/>
            <person name="McGrath J.W."/>
            <person name="Quinn J.P."/>
            <person name="Kulakov L.A."/>
        </authorList>
    </citation>
    <scope>NUCLEOTIDE SEQUENCE [LARGE SCALE GENOMIC DNA]</scope>
</reference>
<keyword evidence="1" id="KW-1171">Viral genome ejection through host cell envelope</keyword>
<keyword evidence="1" id="KW-0167">Capsid protein</keyword>